<dbReference type="InterPro" id="IPR046515">
    <property type="entry name" value="DUF6693"/>
</dbReference>
<accession>W1IW13</accession>
<keyword evidence="1" id="KW-0812">Transmembrane</keyword>
<dbReference type="Pfam" id="PF20403">
    <property type="entry name" value="DUF6693"/>
    <property type="match status" value="1"/>
</dbReference>
<name>W1IW13_9GAMM</name>
<evidence type="ECO:0000256" key="1">
    <source>
        <dbReference type="SAM" id="Phobius"/>
    </source>
</evidence>
<keyword evidence="1" id="KW-0472">Membrane</keyword>
<protein>
    <submittedName>
        <fullName evidence="2">Uncharacterized protein</fullName>
    </submittedName>
</protein>
<comment type="caution">
    <text evidence="2">The sequence shown here is derived from an EMBL/GenBank/DDBJ whole genome shotgun (WGS) entry which is preliminary data.</text>
</comment>
<organism evidence="2 3">
    <name type="scientific">Xenorhabdus szentirmaii DSM 16338</name>
    <dbReference type="NCBI Taxonomy" id="1427518"/>
    <lineage>
        <taxon>Bacteria</taxon>
        <taxon>Pseudomonadati</taxon>
        <taxon>Pseudomonadota</taxon>
        <taxon>Gammaproteobacteria</taxon>
        <taxon>Enterobacterales</taxon>
        <taxon>Morganellaceae</taxon>
        <taxon>Xenorhabdus</taxon>
    </lineage>
</organism>
<feature type="transmembrane region" description="Helical" evidence="1">
    <location>
        <begin position="21"/>
        <end position="46"/>
    </location>
</feature>
<dbReference type="EMBL" id="CBXF010000068">
    <property type="protein sequence ID" value="CDL81816.1"/>
    <property type="molecule type" value="Genomic_DNA"/>
</dbReference>
<evidence type="ECO:0000313" key="3">
    <source>
        <dbReference type="Proteomes" id="UP000019202"/>
    </source>
</evidence>
<gene>
    <name evidence="2" type="ORF">XSR1_160032</name>
</gene>
<dbReference type="AlphaFoldDB" id="W1IW13"/>
<keyword evidence="3" id="KW-1185">Reference proteome</keyword>
<proteinExistence type="predicted"/>
<sequence>MVSCMNSIDFRNLKLKSEPSVFKTIPHLIIWLAIIALTLGLGAFVFPY</sequence>
<reference evidence="2" key="1">
    <citation type="submission" date="2013-11" db="EMBL/GenBank/DDBJ databases">
        <title>Draft genome sequence and annotation of the entomopathogenic bacteria, Xenorhabdus cabanillasi strain JM26 and Xenorhabdus szentirmai strain DSM 16338.</title>
        <authorList>
            <person name="Gualtieri M."/>
            <person name="Ogier J.C."/>
            <person name="Pages S."/>
            <person name="Givaudan A."/>
            <person name="Gaudriault S."/>
        </authorList>
    </citation>
    <scope>NUCLEOTIDE SEQUENCE [LARGE SCALE GENOMIC DNA]</scope>
    <source>
        <strain evidence="2">DSM 16338</strain>
    </source>
</reference>
<evidence type="ECO:0000313" key="2">
    <source>
        <dbReference type="EMBL" id="CDL81816.1"/>
    </source>
</evidence>
<keyword evidence="1" id="KW-1133">Transmembrane helix</keyword>
<dbReference type="Proteomes" id="UP000019202">
    <property type="component" value="Unassembled WGS sequence"/>
</dbReference>